<organism evidence="2">
    <name type="scientific">Oryza punctata</name>
    <name type="common">Red rice</name>
    <dbReference type="NCBI Taxonomy" id="4537"/>
    <lineage>
        <taxon>Eukaryota</taxon>
        <taxon>Viridiplantae</taxon>
        <taxon>Streptophyta</taxon>
        <taxon>Embryophyta</taxon>
        <taxon>Tracheophyta</taxon>
        <taxon>Spermatophyta</taxon>
        <taxon>Magnoliopsida</taxon>
        <taxon>Liliopsida</taxon>
        <taxon>Poales</taxon>
        <taxon>Poaceae</taxon>
        <taxon>BOP clade</taxon>
        <taxon>Oryzoideae</taxon>
        <taxon>Oryzeae</taxon>
        <taxon>Oryzinae</taxon>
        <taxon>Oryza</taxon>
    </lineage>
</organism>
<protein>
    <submittedName>
        <fullName evidence="2">Uncharacterized protein</fullName>
    </submittedName>
</protein>
<sequence length="82" mass="8651">MHAMSVETRGSDGGGGKRGKAGAACRRRGQGRRESRDPPPPSTAQAAARVGLSGMPTNSNELDSSCCWPSRWTPPLVECIQL</sequence>
<feature type="region of interest" description="Disordered" evidence="1">
    <location>
        <begin position="1"/>
        <end position="65"/>
    </location>
</feature>
<evidence type="ECO:0000313" key="2">
    <source>
        <dbReference type="EnsemblPlants" id="OPUNC05G14820.1"/>
    </source>
</evidence>
<reference evidence="2" key="1">
    <citation type="submission" date="2015-04" db="UniProtKB">
        <authorList>
            <consortium name="EnsemblPlants"/>
        </authorList>
    </citation>
    <scope>IDENTIFICATION</scope>
</reference>
<evidence type="ECO:0000313" key="3">
    <source>
        <dbReference type="Proteomes" id="UP000026962"/>
    </source>
</evidence>
<feature type="compositionally biased region" description="Basic residues" evidence="1">
    <location>
        <begin position="17"/>
        <end position="30"/>
    </location>
</feature>
<accession>A0A0E0L2M8</accession>
<name>A0A0E0L2M8_ORYPU</name>
<dbReference type="Proteomes" id="UP000026962">
    <property type="component" value="Chromosome 5"/>
</dbReference>
<reference evidence="2" key="2">
    <citation type="submission" date="2018-05" db="EMBL/GenBank/DDBJ databases">
        <title>OpunRS2 (Oryza punctata Reference Sequence Version 2).</title>
        <authorList>
            <person name="Zhang J."/>
            <person name="Kudrna D."/>
            <person name="Lee S."/>
            <person name="Talag J."/>
            <person name="Welchert J."/>
            <person name="Wing R.A."/>
        </authorList>
    </citation>
    <scope>NUCLEOTIDE SEQUENCE [LARGE SCALE GENOMIC DNA]</scope>
</reference>
<dbReference type="AlphaFoldDB" id="A0A0E0L2M8"/>
<keyword evidence="3" id="KW-1185">Reference proteome</keyword>
<proteinExistence type="predicted"/>
<dbReference type="HOGENOM" id="CLU_2562345_0_0_1"/>
<dbReference type="EnsemblPlants" id="OPUNC05G14820.1">
    <property type="protein sequence ID" value="OPUNC05G14820.1"/>
    <property type="gene ID" value="OPUNC05G14820"/>
</dbReference>
<evidence type="ECO:0000256" key="1">
    <source>
        <dbReference type="SAM" id="MobiDB-lite"/>
    </source>
</evidence>
<dbReference type="Gramene" id="OPUNC05G14820.1">
    <property type="protein sequence ID" value="OPUNC05G14820.1"/>
    <property type="gene ID" value="OPUNC05G14820"/>
</dbReference>